<reference evidence="1 2" key="1">
    <citation type="submission" date="2019-03" db="EMBL/GenBank/DDBJ databases">
        <title>The genome sequence of a newly discovered highly antifungal drug resistant Aspergillus species, Aspergillus tanneri NIH 1004.</title>
        <authorList>
            <person name="Mounaud S."/>
            <person name="Singh I."/>
            <person name="Joardar V."/>
            <person name="Pakala S."/>
            <person name="Pakala S."/>
            <person name="Venepally P."/>
            <person name="Hoover J."/>
            <person name="Nierman W."/>
            <person name="Chung J."/>
            <person name="Losada L."/>
        </authorList>
    </citation>
    <scope>NUCLEOTIDE SEQUENCE [LARGE SCALE GENOMIC DNA]</scope>
    <source>
        <strain evidence="1 2">NIH1004</strain>
    </source>
</reference>
<protein>
    <submittedName>
        <fullName evidence="1">Uncharacterized protein</fullName>
    </submittedName>
</protein>
<dbReference type="AlphaFoldDB" id="A0A4S3JAA7"/>
<evidence type="ECO:0000313" key="1">
    <source>
        <dbReference type="EMBL" id="THC92006.1"/>
    </source>
</evidence>
<dbReference type="VEuPathDB" id="FungiDB:EYZ11_008536"/>
<gene>
    <name evidence="1" type="ORF">EYZ11_008536</name>
</gene>
<dbReference type="Proteomes" id="UP000308092">
    <property type="component" value="Unassembled WGS sequence"/>
</dbReference>
<organism evidence="1 2">
    <name type="scientific">Aspergillus tanneri</name>
    <dbReference type="NCBI Taxonomy" id="1220188"/>
    <lineage>
        <taxon>Eukaryota</taxon>
        <taxon>Fungi</taxon>
        <taxon>Dikarya</taxon>
        <taxon>Ascomycota</taxon>
        <taxon>Pezizomycotina</taxon>
        <taxon>Eurotiomycetes</taxon>
        <taxon>Eurotiomycetidae</taxon>
        <taxon>Eurotiales</taxon>
        <taxon>Aspergillaceae</taxon>
        <taxon>Aspergillus</taxon>
        <taxon>Aspergillus subgen. Circumdati</taxon>
    </lineage>
</organism>
<name>A0A4S3JAA7_9EURO</name>
<accession>A0A4S3JAA7</accession>
<keyword evidence="2" id="KW-1185">Reference proteome</keyword>
<proteinExistence type="predicted"/>
<evidence type="ECO:0000313" key="2">
    <source>
        <dbReference type="Proteomes" id="UP000308092"/>
    </source>
</evidence>
<dbReference type="EMBL" id="SOSA01000366">
    <property type="protein sequence ID" value="THC92006.1"/>
    <property type="molecule type" value="Genomic_DNA"/>
</dbReference>
<comment type="caution">
    <text evidence="1">The sequence shown here is derived from an EMBL/GenBank/DDBJ whole genome shotgun (WGS) entry which is preliminary data.</text>
</comment>
<sequence length="45" mass="4769">MPDSTTVAYTDIQNATFRVAIAIAQAHLAALPCHHNAAAVQIRVP</sequence>